<evidence type="ECO:0000313" key="1">
    <source>
        <dbReference type="EMBL" id="KIM74588.1"/>
    </source>
</evidence>
<gene>
    <name evidence="1" type="ORF">PILCRDRAFT_14354</name>
</gene>
<dbReference type="OrthoDB" id="2649665at2759"/>
<dbReference type="Proteomes" id="UP000054166">
    <property type="component" value="Unassembled WGS sequence"/>
</dbReference>
<organism evidence="1 2">
    <name type="scientific">Piloderma croceum (strain F 1598)</name>
    <dbReference type="NCBI Taxonomy" id="765440"/>
    <lineage>
        <taxon>Eukaryota</taxon>
        <taxon>Fungi</taxon>
        <taxon>Dikarya</taxon>
        <taxon>Basidiomycota</taxon>
        <taxon>Agaricomycotina</taxon>
        <taxon>Agaricomycetes</taxon>
        <taxon>Agaricomycetidae</taxon>
        <taxon>Atheliales</taxon>
        <taxon>Atheliaceae</taxon>
        <taxon>Piloderma</taxon>
    </lineage>
</organism>
<reference evidence="2" key="2">
    <citation type="submission" date="2015-01" db="EMBL/GenBank/DDBJ databases">
        <title>Evolutionary Origins and Diversification of the Mycorrhizal Mutualists.</title>
        <authorList>
            <consortium name="DOE Joint Genome Institute"/>
            <consortium name="Mycorrhizal Genomics Consortium"/>
            <person name="Kohler A."/>
            <person name="Kuo A."/>
            <person name="Nagy L.G."/>
            <person name="Floudas D."/>
            <person name="Copeland A."/>
            <person name="Barry K.W."/>
            <person name="Cichocki N."/>
            <person name="Veneault-Fourrey C."/>
            <person name="LaButti K."/>
            <person name="Lindquist E.A."/>
            <person name="Lipzen A."/>
            <person name="Lundell T."/>
            <person name="Morin E."/>
            <person name="Murat C."/>
            <person name="Riley R."/>
            <person name="Ohm R."/>
            <person name="Sun H."/>
            <person name="Tunlid A."/>
            <person name="Henrissat B."/>
            <person name="Grigoriev I.V."/>
            <person name="Hibbett D.S."/>
            <person name="Martin F."/>
        </authorList>
    </citation>
    <scope>NUCLEOTIDE SEQUENCE [LARGE SCALE GENOMIC DNA]</scope>
    <source>
        <strain evidence="2">F 1598</strain>
    </source>
</reference>
<proteinExistence type="predicted"/>
<dbReference type="EMBL" id="KN833059">
    <property type="protein sequence ID" value="KIM74588.1"/>
    <property type="molecule type" value="Genomic_DNA"/>
</dbReference>
<dbReference type="HOGENOM" id="CLU_152086_0_0_1"/>
<dbReference type="AlphaFoldDB" id="A0A0C3AL22"/>
<evidence type="ECO:0000313" key="2">
    <source>
        <dbReference type="Proteomes" id="UP000054166"/>
    </source>
</evidence>
<keyword evidence="2" id="KW-1185">Reference proteome</keyword>
<protein>
    <submittedName>
        <fullName evidence="1">Uncharacterized protein</fullName>
    </submittedName>
</protein>
<accession>A0A0C3AL22</accession>
<reference evidence="1 2" key="1">
    <citation type="submission" date="2014-04" db="EMBL/GenBank/DDBJ databases">
        <authorList>
            <consortium name="DOE Joint Genome Institute"/>
            <person name="Kuo A."/>
            <person name="Tarkka M."/>
            <person name="Buscot F."/>
            <person name="Kohler A."/>
            <person name="Nagy L.G."/>
            <person name="Floudas D."/>
            <person name="Copeland A."/>
            <person name="Barry K.W."/>
            <person name="Cichocki N."/>
            <person name="Veneault-Fourrey C."/>
            <person name="LaButti K."/>
            <person name="Lindquist E.A."/>
            <person name="Lipzen A."/>
            <person name="Lundell T."/>
            <person name="Morin E."/>
            <person name="Murat C."/>
            <person name="Sun H."/>
            <person name="Tunlid A."/>
            <person name="Henrissat B."/>
            <person name="Grigoriev I.V."/>
            <person name="Hibbett D.S."/>
            <person name="Martin F."/>
            <person name="Nordberg H.P."/>
            <person name="Cantor M.N."/>
            <person name="Hua S.X."/>
        </authorList>
    </citation>
    <scope>NUCLEOTIDE SEQUENCE [LARGE SCALE GENOMIC DNA]</scope>
    <source>
        <strain evidence="1 2">F 1598</strain>
    </source>
</reference>
<name>A0A0C3AL22_PILCF</name>
<sequence>MTNLSIVRQELQAMRRDMSREQADMREEFKREQQLLADQFVGLVNNFSMLGDDLHASFRNWREECEERVVEKVAKTLIPRFEVLMGRISQIRSCDCPTNLAETLIQNCNPCLCNQAIRVSLDMVEFGSSRGTGPQSVSNEG</sequence>
<dbReference type="InParanoid" id="A0A0C3AL22"/>